<keyword evidence="1" id="KW-0472">Membrane</keyword>
<keyword evidence="1" id="KW-1133">Transmembrane helix</keyword>
<feature type="transmembrane region" description="Helical" evidence="1">
    <location>
        <begin position="17"/>
        <end position="38"/>
    </location>
</feature>
<comment type="caution">
    <text evidence="2">The sequence shown here is derived from an EMBL/GenBank/DDBJ whole genome shotgun (WGS) entry which is preliminary data.</text>
</comment>
<dbReference type="RefSeq" id="WP_007253975.1">
    <property type="nucleotide sequence ID" value="NZ_CH724107.1"/>
</dbReference>
<proteinExistence type="predicted"/>
<evidence type="ECO:0000256" key="1">
    <source>
        <dbReference type="SAM" id="Phobius"/>
    </source>
</evidence>
<protein>
    <submittedName>
        <fullName evidence="2">Uncharacterized protein</fullName>
    </submittedName>
</protein>
<evidence type="ECO:0000313" key="3">
    <source>
        <dbReference type="Proteomes" id="UP000003635"/>
    </source>
</evidence>
<name>Q2CHS9_OCEGH</name>
<reference evidence="2 3" key="1">
    <citation type="journal article" date="2010" name="J. Bacteriol.">
        <title>Genome sequences of Oceanicola granulosus HTCC2516(T) and Oceanicola batsensis HTCC2597(TDelta).</title>
        <authorList>
            <person name="Thrash J.C."/>
            <person name="Cho J.C."/>
            <person name="Vergin K.L."/>
            <person name="Giovannoni S.J."/>
        </authorList>
    </citation>
    <scope>NUCLEOTIDE SEQUENCE [LARGE SCALE GENOMIC DNA]</scope>
    <source>
        <strain evidence="3">ATCC BAA-861 / DSM 15982 / KCTC 12143 / HTCC2516</strain>
    </source>
</reference>
<organism evidence="2 3">
    <name type="scientific">Oceanicola granulosus (strain ATCC BAA-861 / DSM 15982 / KCTC 12143 / HTCC2516)</name>
    <dbReference type="NCBI Taxonomy" id="314256"/>
    <lineage>
        <taxon>Bacteria</taxon>
        <taxon>Pseudomonadati</taxon>
        <taxon>Pseudomonadota</taxon>
        <taxon>Alphaproteobacteria</taxon>
        <taxon>Rhodobacterales</taxon>
        <taxon>Roseobacteraceae</taxon>
        <taxon>Oceanicola</taxon>
    </lineage>
</organism>
<dbReference type="AlphaFoldDB" id="Q2CHS9"/>
<dbReference type="STRING" id="314256.OG2516_02224"/>
<dbReference type="Proteomes" id="UP000003635">
    <property type="component" value="Unassembled WGS sequence"/>
</dbReference>
<feature type="transmembrane region" description="Helical" evidence="1">
    <location>
        <begin position="50"/>
        <end position="70"/>
    </location>
</feature>
<dbReference type="EMBL" id="AAOT01000005">
    <property type="protein sequence ID" value="EAR52215.1"/>
    <property type="molecule type" value="Genomic_DNA"/>
</dbReference>
<sequence length="71" mass="7569">MIVDIVLLSLYGLTDRLVGGAILTGILLMLPNVLGNLVGNRLFDPARETAYRRTAYVIIAATGLSGLPVWG</sequence>
<keyword evidence="1" id="KW-0812">Transmembrane</keyword>
<keyword evidence="3" id="KW-1185">Reference proteome</keyword>
<evidence type="ECO:0000313" key="2">
    <source>
        <dbReference type="EMBL" id="EAR52215.1"/>
    </source>
</evidence>
<gene>
    <name evidence="2" type="ORF">OG2516_02224</name>
</gene>
<accession>Q2CHS9</accession>
<dbReference type="HOGENOM" id="CLU_2736057_0_0_5"/>